<gene>
    <name evidence="1" type="ORF">EHV15_05130</name>
</gene>
<name>A0A3P3TW93_9BACL</name>
<sequence>MNLQEFLNANPIDDVTEDVVISPRFKDENGSPLKFTIKAMTEEEFEDIRKRSTQVGKKKVEFDSRKFNLHVAINNTINPDFKNADSIKKLGVSSPEEYVKRVLLAGELATLVQKITELSGFDVEMSELVEEAKN</sequence>
<dbReference type="Pfam" id="PF08890">
    <property type="entry name" value="Phage_TAC_5"/>
    <property type="match status" value="1"/>
</dbReference>
<proteinExistence type="predicted"/>
<reference evidence="1 2" key="1">
    <citation type="submission" date="2018-11" db="EMBL/GenBank/DDBJ databases">
        <title>Genome sequencing of Paenibacillus sp. KCOM 3021 (= ChDC PVNT-B20).</title>
        <authorList>
            <person name="Kook J.-K."/>
            <person name="Park S.-N."/>
            <person name="Lim Y.K."/>
        </authorList>
    </citation>
    <scope>NUCLEOTIDE SEQUENCE [LARGE SCALE GENOMIC DNA]</scope>
    <source>
        <strain evidence="1 2">KCOM 3021</strain>
    </source>
</reference>
<evidence type="ECO:0000313" key="2">
    <source>
        <dbReference type="Proteomes" id="UP000267017"/>
    </source>
</evidence>
<keyword evidence="2" id="KW-1185">Reference proteome</keyword>
<evidence type="ECO:0000313" key="1">
    <source>
        <dbReference type="EMBL" id="RRJ62401.1"/>
    </source>
</evidence>
<protein>
    <submittedName>
        <fullName evidence="1">XkdN-like protein</fullName>
    </submittedName>
</protein>
<organism evidence="1 2">
    <name type="scientific">Paenibacillus oralis</name>
    <dbReference type="NCBI Taxonomy" id="2490856"/>
    <lineage>
        <taxon>Bacteria</taxon>
        <taxon>Bacillati</taxon>
        <taxon>Bacillota</taxon>
        <taxon>Bacilli</taxon>
        <taxon>Bacillales</taxon>
        <taxon>Paenibacillaceae</taxon>
        <taxon>Paenibacillus</taxon>
    </lineage>
</organism>
<comment type="caution">
    <text evidence="1">The sequence shown here is derived from an EMBL/GenBank/DDBJ whole genome shotgun (WGS) entry which is preliminary data.</text>
</comment>
<dbReference type="InterPro" id="IPR038559">
    <property type="entry name" value="XkdN-like_sf"/>
</dbReference>
<accession>A0A3P3TW93</accession>
<dbReference type="Proteomes" id="UP000267017">
    <property type="component" value="Unassembled WGS sequence"/>
</dbReference>
<dbReference type="OrthoDB" id="1807498at2"/>
<dbReference type="InterPro" id="IPR014986">
    <property type="entry name" value="XkdN-like"/>
</dbReference>
<dbReference type="Gene3D" id="3.30.2220.30">
    <property type="match status" value="1"/>
</dbReference>
<dbReference type="RefSeq" id="WP_128630288.1">
    <property type="nucleotide sequence ID" value="NZ_RRCN01000001.1"/>
</dbReference>
<dbReference type="EMBL" id="RRCN01000001">
    <property type="protein sequence ID" value="RRJ62401.1"/>
    <property type="molecule type" value="Genomic_DNA"/>
</dbReference>
<dbReference type="AlphaFoldDB" id="A0A3P3TW93"/>